<feature type="domain" description="Secretin/TonB short N-terminal" evidence="15">
    <location>
        <begin position="156"/>
        <end position="207"/>
    </location>
</feature>
<dbReference type="InterPro" id="IPR012910">
    <property type="entry name" value="Plug_dom"/>
</dbReference>
<keyword evidence="9 12" id="KW-0472">Membrane</keyword>
<evidence type="ECO:0000256" key="7">
    <source>
        <dbReference type="ARBA" id="ARBA00023004"/>
    </source>
</evidence>
<keyword evidence="11 12" id="KW-0998">Cell outer membrane</keyword>
<keyword evidence="6 12" id="KW-0812">Transmembrane</keyword>
<dbReference type="Pfam" id="PF07715">
    <property type="entry name" value="Plug"/>
    <property type="match status" value="1"/>
</dbReference>
<evidence type="ECO:0000256" key="1">
    <source>
        <dbReference type="ARBA" id="ARBA00004571"/>
    </source>
</evidence>
<keyword evidence="4 12" id="KW-1134">Transmembrane beta strand</keyword>
<feature type="region of interest" description="Disordered" evidence="14">
    <location>
        <begin position="54"/>
        <end position="87"/>
    </location>
</feature>
<comment type="similarity">
    <text evidence="2 12 13">Belongs to the TonB-dependent receptor family.</text>
</comment>
<keyword evidence="5" id="KW-0410">Iron transport</keyword>
<dbReference type="InterPro" id="IPR037066">
    <property type="entry name" value="Plug_dom_sf"/>
</dbReference>
<evidence type="ECO:0000256" key="4">
    <source>
        <dbReference type="ARBA" id="ARBA00022452"/>
    </source>
</evidence>
<name>A0A4V3WBA8_9RHOO</name>
<dbReference type="GO" id="GO:0015891">
    <property type="term" value="P:siderophore transport"/>
    <property type="evidence" value="ECO:0007669"/>
    <property type="project" value="InterPro"/>
</dbReference>
<dbReference type="SUPFAM" id="SSF56935">
    <property type="entry name" value="Porins"/>
    <property type="match status" value="1"/>
</dbReference>
<sequence length="935" mass="102664">MLRPVPLFPRSIDLPGGRATHPTINQPPTRHLVVFVPHGRKRVCPAQTRLRPCPGSPFESGDGDAHNVNPAKDQPMSRTGSTRLARQPARTHTFARHPLALALQLALTGGLLATLAWPAEARAQGTATEQAVARRYDIPAGPLSAVLTQFATEAGIFLAGASELAQGRQSSGVHGTYDVQGALDALLAGTGLEAFRQTDGKYGLRPAPVIDKRGEAVLAPVAVTAERVRDAVSEGSGSYAARAASIAKGNQRLKDIPQSVSVMTRQRIDDQNLATVNEVLLEATGIASVQTGNPQGEGRSSTYFSRGYQIENYMINGAPVNTGRGEYGDSIANGSSGIYDRVEILRGAAGLLVGNGQPGAVINLERKRPLAQDQTGLLFSVASWDKYRVEGDVSRVLNESGSVRGRLVASYEDSDRFWKLTNSKSPLLYGVLDIDLGSRTTLSIGGLYEKYKETGRWATILQGDKPLPNFSRSDNPAGRDWTYYDKESKEYFATLEHQFNDDWKARANFTHQTSTVEFKSHTIYVSAGTWPNYQLRQSNGLQVLYRLPSDTTNIAFDGNVVGNFELFGRAHELVAGANWFNTKSENYTNWFYPWQDRHNTFIDVREGLNDSDYLPDPAIPDTVRRGDKVDSSRYGAYSTLRLSLADPLKLILGARLSYYDHEVRNWQTGVLTQDRHVDAELTPFAGIVYELTDQWSAYGSYADIFNPQFGQYTASGGSLDPVIGANYELGIKGELYGGALNLSAALFRIDETGRAQVDPRWPDANVEPCPGNPTGGVCHYNGGERRSEGVEVEVNGELLPGWQAGIGYTYNTTKVVKDRNNFDLPTNAQGKPYSQQTPRHLLRAWSTYRFSGDWARLRVGGGVSAQSETADNWNYRTEPGRSVWSLFGAYEIDRIWSVAANINNVFDKEYYLTGSAGIGRWGEPRSISVSLRGKF</sequence>
<evidence type="ECO:0000256" key="11">
    <source>
        <dbReference type="ARBA" id="ARBA00023237"/>
    </source>
</evidence>
<evidence type="ECO:0000313" key="16">
    <source>
        <dbReference type="EMBL" id="THF62527.1"/>
    </source>
</evidence>
<dbReference type="Gene3D" id="3.55.50.30">
    <property type="match status" value="1"/>
</dbReference>
<evidence type="ECO:0000259" key="15">
    <source>
        <dbReference type="SMART" id="SM00965"/>
    </source>
</evidence>
<comment type="caution">
    <text evidence="16">The sequence shown here is derived from an EMBL/GenBank/DDBJ whole genome shotgun (WGS) entry which is preliminary data.</text>
</comment>
<keyword evidence="3 12" id="KW-0813">Transport</keyword>
<evidence type="ECO:0000256" key="9">
    <source>
        <dbReference type="ARBA" id="ARBA00023136"/>
    </source>
</evidence>
<dbReference type="OrthoDB" id="8533686at2"/>
<protein>
    <submittedName>
        <fullName evidence="16">TonB-dependent siderophore receptor</fullName>
    </submittedName>
</protein>
<dbReference type="PANTHER" id="PTHR32552">
    <property type="entry name" value="FERRICHROME IRON RECEPTOR-RELATED"/>
    <property type="match status" value="1"/>
</dbReference>
<keyword evidence="5" id="KW-0406">Ion transport</keyword>
<dbReference type="InterPro" id="IPR011662">
    <property type="entry name" value="Secretin/TonB_short_N"/>
</dbReference>
<dbReference type="InterPro" id="IPR036942">
    <property type="entry name" value="Beta-barrel_TonB_sf"/>
</dbReference>
<keyword evidence="10 16" id="KW-0675">Receptor</keyword>
<keyword evidence="8 13" id="KW-0798">TonB box</keyword>
<dbReference type="InterPro" id="IPR039426">
    <property type="entry name" value="TonB-dep_rcpt-like"/>
</dbReference>
<evidence type="ECO:0000313" key="17">
    <source>
        <dbReference type="Proteomes" id="UP000307956"/>
    </source>
</evidence>
<organism evidence="16 17">
    <name type="scientific">Pseudothauera rhizosphaerae</name>
    <dbReference type="NCBI Taxonomy" id="2565932"/>
    <lineage>
        <taxon>Bacteria</taxon>
        <taxon>Pseudomonadati</taxon>
        <taxon>Pseudomonadota</taxon>
        <taxon>Betaproteobacteria</taxon>
        <taxon>Rhodocyclales</taxon>
        <taxon>Zoogloeaceae</taxon>
        <taxon>Pseudothauera</taxon>
    </lineage>
</organism>
<reference evidence="16 17" key="1">
    <citation type="submission" date="2019-04" db="EMBL/GenBank/DDBJ databases">
        <title>Azoarcus rhizosphaerae sp. nov. isolated from rhizosphere of Ficus religiosa.</title>
        <authorList>
            <person name="Lin S.-Y."/>
            <person name="Hameed A."/>
            <person name="Hsu Y.-H."/>
            <person name="Young C.-C."/>
        </authorList>
    </citation>
    <scope>NUCLEOTIDE SEQUENCE [LARGE SCALE GENOMIC DNA]</scope>
    <source>
        <strain evidence="16 17">CC-YHH848</strain>
    </source>
</reference>
<dbReference type="EMBL" id="SSOD01000004">
    <property type="protein sequence ID" value="THF62527.1"/>
    <property type="molecule type" value="Genomic_DNA"/>
</dbReference>
<dbReference type="NCBIfam" id="TIGR01783">
    <property type="entry name" value="TonB-siderophor"/>
    <property type="match status" value="1"/>
</dbReference>
<dbReference type="AlphaFoldDB" id="A0A4V3WBA8"/>
<dbReference type="Proteomes" id="UP000307956">
    <property type="component" value="Unassembled WGS sequence"/>
</dbReference>
<evidence type="ECO:0000256" key="10">
    <source>
        <dbReference type="ARBA" id="ARBA00023170"/>
    </source>
</evidence>
<evidence type="ECO:0000256" key="14">
    <source>
        <dbReference type="SAM" id="MobiDB-lite"/>
    </source>
</evidence>
<dbReference type="Gene3D" id="2.40.170.20">
    <property type="entry name" value="TonB-dependent receptor, beta-barrel domain"/>
    <property type="match status" value="1"/>
</dbReference>
<evidence type="ECO:0000256" key="3">
    <source>
        <dbReference type="ARBA" id="ARBA00022448"/>
    </source>
</evidence>
<evidence type="ECO:0000256" key="6">
    <source>
        <dbReference type="ARBA" id="ARBA00022692"/>
    </source>
</evidence>
<dbReference type="SMART" id="SM00965">
    <property type="entry name" value="STN"/>
    <property type="match status" value="1"/>
</dbReference>
<gene>
    <name evidence="16" type="ORF">E6O51_06050</name>
</gene>
<dbReference type="GO" id="GO:0015344">
    <property type="term" value="F:siderophore uptake transmembrane transporter activity"/>
    <property type="evidence" value="ECO:0007669"/>
    <property type="project" value="TreeGrafter"/>
</dbReference>
<dbReference type="GO" id="GO:0009279">
    <property type="term" value="C:cell outer membrane"/>
    <property type="evidence" value="ECO:0007669"/>
    <property type="project" value="UniProtKB-SubCell"/>
</dbReference>
<evidence type="ECO:0000256" key="8">
    <source>
        <dbReference type="ARBA" id="ARBA00023077"/>
    </source>
</evidence>
<keyword evidence="7" id="KW-0408">Iron</keyword>
<dbReference type="Pfam" id="PF07660">
    <property type="entry name" value="STN"/>
    <property type="match status" value="1"/>
</dbReference>
<evidence type="ECO:0000256" key="13">
    <source>
        <dbReference type="RuleBase" id="RU003357"/>
    </source>
</evidence>
<comment type="subcellular location">
    <subcellularLocation>
        <location evidence="1 12">Cell outer membrane</location>
        <topology evidence="1 12">Multi-pass membrane protein</topology>
    </subcellularLocation>
</comment>
<dbReference type="GO" id="GO:0038023">
    <property type="term" value="F:signaling receptor activity"/>
    <property type="evidence" value="ECO:0007669"/>
    <property type="project" value="InterPro"/>
</dbReference>
<accession>A0A4V3WBA8</accession>
<proteinExistence type="inferred from homology"/>
<dbReference type="PROSITE" id="PS52016">
    <property type="entry name" value="TONB_DEPENDENT_REC_3"/>
    <property type="match status" value="1"/>
</dbReference>
<dbReference type="Pfam" id="PF00593">
    <property type="entry name" value="TonB_dep_Rec_b-barrel"/>
    <property type="match status" value="1"/>
</dbReference>
<dbReference type="InterPro" id="IPR000531">
    <property type="entry name" value="Beta-barrel_TonB"/>
</dbReference>
<evidence type="ECO:0000256" key="5">
    <source>
        <dbReference type="ARBA" id="ARBA00022496"/>
    </source>
</evidence>
<dbReference type="PANTHER" id="PTHR32552:SF74">
    <property type="entry name" value="HYDROXAMATE SIDEROPHORE RECEPTOR FHUE"/>
    <property type="match status" value="1"/>
</dbReference>
<dbReference type="Gene3D" id="2.170.130.10">
    <property type="entry name" value="TonB-dependent receptor, plug domain"/>
    <property type="match status" value="1"/>
</dbReference>
<keyword evidence="17" id="KW-1185">Reference proteome</keyword>
<dbReference type="CDD" id="cd01347">
    <property type="entry name" value="ligand_gated_channel"/>
    <property type="match status" value="1"/>
</dbReference>
<dbReference type="InterPro" id="IPR010105">
    <property type="entry name" value="TonB_sidphr_rcpt"/>
</dbReference>
<evidence type="ECO:0000256" key="2">
    <source>
        <dbReference type="ARBA" id="ARBA00009810"/>
    </source>
</evidence>
<evidence type="ECO:0000256" key="12">
    <source>
        <dbReference type="PROSITE-ProRule" id="PRU01360"/>
    </source>
</evidence>